<proteinExistence type="predicted"/>
<comment type="caution">
    <text evidence="2">The sequence shown here is derived from an EMBL/GenBank/DDBJ whole genome shotgun (WGS) entry which is preliminary data.</text>
</comment>
<sequence>MGWLSNWLQDLIMIVLLATFVDMLLPNRSMERYVKLVLSLLILLTLLSPITKLLKSDPVGELKRAMTAMDAPPDGQATLEQILAQGKRMQASEQQQSLKWTAKELANVMKGQIEETTGAKVQSVEVQLAMKKSNSDTQATTSVELPVIQHVKVQLASGKGDSKTDAAEPVSSNPMKETKDSLEHDENYPSTQPVQIDPVEIKNIQIESNGQRSEQPKRDQVASNQASEPSVTRNDSEDSNVKQTSVSRSEHAVQIITLLKEKWEVDASQVRVTETNNSEVL</sequence>
<name>A0ABS7KIM5_9BACL</name>
<evidence type="ECO:0000256" key="1">
    <source>
        <dbReference type="SAM" id="MobiDB-lite"/>
    </source>
</evidence>
<dbReference type="RefSeq" id="WP_221788517.1">
    <property type="nucleotide sequence ID" value="NZ_JACLIC010000019.1"/>
</dbReference>
<reference evidence="2 3" key="1">
    <citation type="submission" date="2020-08" db="EMBL/GenBank/DDBJ databases">
        <title>Fungal Genomes of the International Space Station.</title>
        <authorList>
            <person name="Seuylemezian A."/>
            <person name="Singh N.K."/>
            <person name="Wood J."/>
            <person name="Venkateswaran K."/>
        </authorList>
    </citation>
    <scope>NUCLEOTIDE SEQUENCE [LARGE SCALE GENOMIC DNA]</scope>
    <source>
        <strain evidence="2 3">S/N-304-OC-R4</strain>
    </source>
</reference>
<keyword evidence="3" id="KW-1185">Reference proteome</keyword>
<dbReference type="Pfam" id="PF09581">
    <property type="entry name" value="Spore_III_AF"/>
    <property type="match status" value="1"/>
</dbReference>
<gene>
    <name evidence="2" type="primary">spoIIIAF</name>
    <name evidence="2" type="ORF">H7T88_11390</name>
</gene>
<feature type="region of interest" description="Disordered" evidence="1">
    <location>
        <begin position="155"/>
        <end position="250"/>
    </location>
</feature>
<organism evidence="2 3">
    <name type="scientific">Paenibacillus cucumis</name>
    <name type="common">ex Kampfer et al. 2016</name>
    <dbReference type="NCBI Taxonomy" id="1776858"/>
    <lineage>
        <taxon>Bacteria</taxon>
        <taxon>Bacillati</taxon>
        <taxon>Bacillota</taxon>
        <taxon>Bacilli</taxon>
        <taxon>Bacillales</taxon>
        <taxon>Paenibacillaceae</taxon>
        <taxon>Paenibacillus</taxon>
    </lineage>
</organism>
<dbReference type="InterPro" id="IPR014245">
    <property type="entry name" value="Spore_III_AF"/>
</dbReference>
<protein>
    <submittedName>
        <fullName evidence="2">Stage III sporulation protein AF</fullName>
    </submittedName>
</protein>
<dbReference type="Proteomes" id="UP000706031">
    <property type="component" value="Unassembled WGS sequence"/>
</dbReference>
<evidence type="ECO:0000313" key="3">
    <source>
        <dbReference type="Proteomes" id="UP000706031"/>
    </source>
</evidence>
<accession>A0ABS7KIM5</accession>
<evidence type="ECO:0000313" key="2">
    <source>
        <dbReference type="EMBL" id="MBY0203816.1"/>
    </source>
</evidence>
<feature type="compositionally biased region" description="Basic and acidic residues" evidence="1">
    <location>
        <begin position="176"/>
        <end position="187"/>
    </location>
</feature>
<dbReference type="EMBL" id="JACLIC010000019">
    <property type="protein sequence ID" value="MBY0203816.1"/>
    <property type="molecule type" value="Genomic_DNA"/>
</dbReference>
<dbReference type="NCBIfam" id="TIGR02896">
    <property type="entry name" value="spore_III_AF"/>
    <property type="match status" value="1"/>
</dbReference>
<feature type="compositionally biased region" description="Polar residues" evidence="1">
    <location>
        <begin position="221"/>
        <end position="233"/>
    </location>
</feature>